<dbReference type="SMART" id="SM00213">
    <property type="entry name" value="UBQ"/>
    <property type="match status" value="5"/>
</dbReference>
<dbReference type="Proteomes" id="UP000235392">
    <property type="component" value="Unassembled WGS sequence"/>
</dbReference>
<sequence>MAHLPQDVKPNVADKITLRVQGEFSSPHPVSSSIGSIVLTWRPNLSDPNQPLFLHRKLKKLQTKILYGETDSLILRVKTTTAFQKIFDVVAPRIGMHPNSFMFRHHGRRVLPNETTPADLNLGDDEVLQPHGSELSTLRVNRTTALQNIYNAVAQELLVEPDSFFLYYDGERLVPNENTPSDLNLDDNDVLDFRFTLPPNVTPNGVVLYLRVQCEFCSMTAHRINSYIESLMLTSNYNSFQNRNQSLLLHRTLEKLETKTFIAVSDGSEQLILRVKTTTPCERIYHAVAQQKGAEPHSFRLHHDGEILPRNESTAADLNLENDAVLDNDGSEPLLMKVKTTTTFRKIYKAITQERRIYPDSFYLLYNGQRLLPNETTPSDLNLVNGQVLEHSLALNPAERPKSLSEFNPHGIESMTLRVNPTTAFQKIYEAVARAQGVEPNSFLLYHNGERLLSNETTLTDLNLDNDDVLDTLNSTERIKLVSAFNVSFPPSLLTPSTYMHQIHSTYINPCSYIGFSNSKKRTIEILNQLSCNGSESLMLRVKQTVAFQKIYDAVAQHMGLDPTSFSLHYHGQRLLPNKTPTDLNIHNNAVLNHFLTFPRPYDRDVVSDRDAKITLHIECEFSFLAAHQIDPLNGFIHGNRQGPITLRLKTTTTFRKIYDVVARVIDWELNTLFLVYDGRRLPSNETTPADWNIGNDAVLHLLLELRGGNASSFW</sequence>
<name>A0A2N5VAI8_9BASI</name>
<dbReference type="Pfam" id="PF11976">
    <property type="entry name" value="Rad60-SLD"/>
    <property type="match status" value="3"/>
</dbReference>
<evidence type="ECO:0000313" key="2">
    <source>
        <dbReference type="EMBL" id="PLW47010.1"/>
    </source>
</evidence>
<dbReference type="CDD" id="cd01763">
    <property type="entry name" value="Ubl_SUMO_like"/>
    <property type="match status" value="7"/>
</dbReference>
<organism evidence="2 3">
    <name type="scientific">Puccinia coronata f. sp. avenae</name>
    <dbReference type="NCBI Taxonomy" id="200324"/>
    <lineage>
        <taxon>Eukaryota</taxon>
        <taxon>Fungi</taxon>
        <taxon>Dikarya</taxon>
        <taxon>Basidiomycota</taxon>
        <taxon>Pucciniomycotina</taxon>
        <taxon>Pucciniomycetes</taxon>
        <taxon>Pucciniales</taxon>
        <taxon>Pucciniaceae</taxon>
        <taxon>Puccinia</taxon>
    </lineage>
</organism>
<dbReference type="SUPFAM" id="SSF54236">
    <property type="entry name" value="Ubiquitin-like"/>
    <property type="match status" value="7"/>
</dbReference>
<accession>A0A2N5VAI8</accession>
<dbReference type="InterPro" id="IPR022617">
    <property type="entry name" value="Rad60/SUMO-like_dom"/>
</dbReference>
<dbReference type="AlphaFoldDB" id="A0A2N5VAI8"/>
<dbReference type="EMBL" id="PGCI01000034">
    <property type="protein sequence ID" value="PLW47010.1"/>
    <property type="molecule type" value="Genomic_DNA"/>
</dbReference>
<evidence type="ECO:0000313" key="3">
    <source>
        <dbReference type="Proteomes" id="UP000235392"/>
    </source>
</evidence>
<dbReference type="PROSITE" id="PS50053">
    <property type="entry name" value="UBIQUITIN_2"/>
    <property type="match status" value="2"/>
</dbReference>
<reference evidence="2 3" key="1">
    <citation type="submission" date="2017-11" db="EMBL/GenBank/DDBJ databases">
        <title>De novo assembly and phasing of dikaryotic genomes from two isolates of Puccinia coronata f. sp. avenae, the causal agent of oat crown rust.</title>
        <authorList>
            <person name="Miller M.E."/>
            <person name="Zhang Y."/>
            <person name="Omidvar V."/>
            <person name="Sperschneider J."/>
            <person name="Schwessinger B."/>
            <person name="Raley C."/>
            <person name="Palmer J.M."/>
            <person name="Garnica D."/>
            <person name="Upadhyaya N."/>
            <person name="Rathjen J."/>
            <person name="Taylor J.M."/>
            <person name="Park R.F."/>
            <person name="Dodds P.N."/>
            <person name="Hirsch C.D."/>
            <person name="Kianian S.F."/>
            <person name="Figueroa M."/>
        </authorList>
    </citation>
    <scope>NUCLEOTIDE SEQUENCE [LARGE SCALE GENOMIC DNA]</scope>
    <source>
        <strain evidence="2">12SD80</strain>
    </source>
</reference>
<feature type="domain" description="Ubiquitin-like" evidence="1">
    <location>
        <begin position="633"/>
        <end position="709"/>
    </location>
</feature>
<dbReference type="PANTHER" id="PTHR10562">
    <property type="entry name" value="SMALL UBIQUITIN-RELATED MODIFIER"/>
    <property type="match status" value="1"/>
</dbReference>
<dbReference type="InterPro" id="IPR029071">
    <property type="entry name" value="Ubiquitin-like_domsf"/>
</dbReference>
<dbReference type="Pfam" id="PF00240">
    <property type="entry name" value="ubiquitin"/>
    <property type="match status" value="3"/>
</dbReference>
<gene>
    <name evidence="2" type="ORF">PCASD_03927</name>
</gene>
<dbReference type="Gene3D" id="3.10.20.90">
    <property type="entry name" value="Phosphatidylinositol 3-kinase Catalytic Subunit, Chain A, domain 1"/>
    <property type="match status" value="7"/>
</dbReference>
<feature type="domain" description="Ubiquitin-like" evidence="1">
    <location>
        <begin position="402"/>
        <end position="470"/>
    </location>
</feature>
<dbReference type="InterPro" id="IPR000626">
    <property type="entry name" value="Ubiquitin-like_dom"/>
</dbReference>
<proteinExistence type="predicted"/>
<evidence type="ECO:0000259" key="1">
    <source>
        <dbReference type="PROSITE" id="PS50053"/>
    </source>
</evidence>
<comment type="caution">
    <text evidence="2">The sequence shown here is derived from an EMBL/GenBank/DDBJ whole genome shotgun (WGS) entry which is preliminary data.</text>
</comment>
<protein>
    <recommendedName>
        <fullName evidence="1">Ubiquitin-like domain-containing protein</fullName>
    </recommendedName>
</protein>